<dbReference type="Proteomes" id="UP000199584">
    <property type="component" value="Unassembled WGS sequence"/>
</dbReference>
<dbReference type="SUPFAM" id="SSF52218">
    <property type="entry name" value="Flavoproteins"/>
    <property type="match status" value="1"/>
</dbReference>
<dbReference type="PANTHER" id="PTHR43278">
    <property type="entry name" value="NAD(P)H-DEPENDENT FMN-CONTAINING OXIDOREDUCTASE YWQN-RELATED"/>
    <property type="match status" value="1"/>
</dbReference>
<evidence type="ECO:0000313" key="4">
    <source>
        <dbReference type="EMBL" id="SFR11287.1"/>
    </source>
</evidence>
<dbReference type="Gene3D" id="3.40.50.360">
    <property type="match status" value="1"/>
</dbReference>
<accession>A0A1I6E0Y5</accession>
<dbReference type="OrthoDB" id="6398207at2"/>
<proteinExistence type="predicted"/>
<organism evidence="4 5">
    <name type="scientific">Desulfoscipio geothermicus DSM 3669</name>
    <dbReference type="NCBI Taxonomy" id="1121426"/>
    <lineage>
        <taxon>Bacteria</taxon>
        <taxon>Bacillati</taxon>
        <taxon>Bacillota</taxon>
        <taxon>Clostridia</taxon>
        <taxon>Eubacteriales</taxon>
        <taxon>Desulfallaceae</taxon>
        <taxon>Desulfoscipio</taxon>
    </lineage>
</organism>
<dbReference type="RefSeq" id="WP_092485130.1">
    <property type="nucleotide sequence ID" value="NZ_FOYM01000022.1"/>
</dbReference>
<evidence type="ECO:0000256" key="2">
    <source>
        <dbReference type="ARBA" id="ARBA00022643"/>
    </source>
</evidence>
<dbReference type="Pfam" id="PF03358">
    <property type="entry name" value="FMN_red"/>
    <property type="match status" value="1"/>
</dbReference>
<dbReference type="InterPro" id="IPR051796">
    <property type="entry name" value="ISF_SsuE-like"/>
</dbReference>
<keyword evidence="1" id="KW-0285">Flavoprotein</keyword>
<name>A0A1I6E0Y5_9FIRM</name>
<dbReference type="PANTHER" id="PTHR43278:SF4">
    <property type="entry name" value="NAD(P)H-DEPENDENT FMN-CONTAINING OXIDOREDUCTASE YWQN-RELATED"/>
    <property type="match status" value="1"/>
</dbReference>
<evidence type="ECO:0000313" key="5">
    <source>
        <dbReference type="Proteomes" id="UP000199584"/>
    </source>
</evidence>
<dbReference type="AlphaFoldDB" id="A0A1I6E0Y5"/>
<dbReference type="InterPro" id="IPR005025">
    <property type="entry name" value="FMN_Rdtase-like_dom"/>
</dbReference>
<reference evidence="5" key="1">
    <citation type="submission" date="2016-10" db="EMBL/GenBank/DDBJ databases">
        <authorList>
            <person name="Varghese N."/>
            <person name="Submissions S."/>
        </authorList>
    </citation>
    <scope>NUCLEOTIDE SEQUENCE [LARGE SCALE GENOMIC DNA]</scope>
    <source>
        <strain evidence="5">DSM 3669</strain>
    </source>
</reference>
<evidence type="ECO:0000259" key="3">
    <source>
        <dbReference type="Pfam" id="PF03358"/>
    </source>
</evidence>
<gene>
    <name evidence="4" type="ORF">SAMN05660706_12272</name>
</gene>
<sequence>MQVIGVSGSPRNNSSVDKLVKLILENLNNYNAEIISLKDLLINPCKGCLGCLKTNQCVQKDDWASVEETIRQAELMVLGVPAYYGAAFGINALTHNFLERWFAFRHQGLKLNLRKVILAIVSGEGHGEITAKYLKTFFEMYHGVEVVDNIIASGTTPCYVCGFGEHCAVSAFLHRHGEGAKITKDMIVPIEKQTSVIENIKKIKLTDG</sequence>
<keyword evidence="5" id="KW-1185">Reference proteome</keyword>
<feature type="domain" description="NADPH-dependent FMN reductase-like" evidence="3">
    <location>
        <begin position="1"/>
        <end position="152"/>
    </location>
</feature>
<evidence type="ECO:0000256" key="1">
    <source>
        <dbReference type="ARBA" id="ARBA00022630"/>
    </source>
</evidence>
<dbReference type="STRING" id="39060.SAMN05660706_12272"/>
<dbReference type="EMBL" id="FOYM01000022">
    <property type="protein sequence ID" value="SFR11287.1"/>
    <property type="molecule type" value="Genomic_DNA"/>
</dbReference>
<keyword evidence="2" id="KW-0288">FMN</keyword>
<protein>
    <submittedName>
        <fullName evidence="4">Multimeric flavodoxin WrbA</fullName>
    </submittedName>
</protein>
<dbReference type="InterPro" id="IPR029039">
    <property type="entry name" value="Flavoprotein-like_sf"/>
</dbReference>
<dbReference type="GO" id="GO:0016491">
    <property type="term" value="F:oxidoreductase activity"/>
    <property type="evidence" value="ECO:0007669"/>
    <property type="project" value="InterPro"/>
</dbReference>